<dbReference type="RefSeq" id="WP_090041674.1">
    <property type="nucleotide sequence ID" value="NZ_FOKI01000018.1"/>
</dbReference>
<evidence type="ECO:0000313" key="2">
    <source>
        <dbReference type="EMBL" id="SFB21547.1"/>
    </source>
</evidence>
<dbReference type="EMBL" id="FOKI01000018">
    <property type="protein sequence ID" value="SFB21547.1"/>
    <property type="molecule type" value="Genomic_DNA"/>
</dbReference>
<sequence>MRAYIGNTGLVGEYELAYLDIFVYLQNCNIDTSFLHEVEEDIKDMLLSAQNNNLCVKSIVGEDIGTFCKNVIQSYEPKNLKTIIFLKNFNMYLVICTFIFFISQLLRVNISLNSVMILFLNWFVLQYEIRFLMKNLSLKYKGTKGKIKCSLLSFSSSIIILLPLNWFIIKQDAVHVNGHLVSGICVLTFFVIHMVLKKLDNSTYWYSYFR</sequence>
<evidence type="ECO:0000313" key="3">
    <source>
        <dbReference type="Proteomes" id="UP000198619"/>
    </source>
</evidence>
<dbReference type="AlphaFoldDB" id="A0A1I0Z885"/>
<feature type="transmembrane region" description="Helical" evidence="1">
    <location>
        <begin position="149"/>
        <end position="169"/>
    </location>
</feature>
<feature type="transmembrane region" description="Helical" evidence="1">
    <location>
        <begin position="112"/>
        <end position="129"/>
    </location>
</feature>
<dbReference type="Gene3D" id="1.10.1900.10">
    <property type="entry name" value="c-terminal domain of poly(a) binding protein"/>
    <property type="match status" value="1"/>
</dbReference>
<reference evidence="2 3" key="1">
    <citation type="submission" date="2016-10" db="EMBL/GenBank/DDBJ databases">
        <authorList>
            <person name="de Groot N.N."/>
        </authorList>
    </citation>
    <scope>NUCLEOTIDE SEQUENCE [LARGE SCALE GENOMIC DNA]</scope>
    <source>
        <strain evidence="2 3">DSM 12271</strain>
    </source>
</reference>
<evidence type="ECO:0000256" key="1">
    <source>
        <dbReference type="SAM" id="Phobius"/>
    </source>
</evidence>
<keyword evidence="3" id="KW-1185">Reference proteome</keyword>
<keyword evidence="1" id="KW-0472">Membrane</keyword>
<proteinExistence type="predicted"/>
<name>A0A1I0Z885_9CLOT</name>
<gene>
    <name evidence="2" type="ORF">SAMN04488528_101822</name>
</gene>
<feature type="transmembrane region" description="Helical" evidence="1">
    <location>
        <begin position="175"/>
        <end position="196"/>
    </location>
</feature>
<dbReference type="SUPFAM" id="SSF158560">
    <property type="entry name" value="BH3980-like"/>
    <property type="match status" value="1"/>
</dbReference>
<accession>A0A1I0Z885</accession>
<dbReference type="Proteomes" id="UP000198619">
    <property type="component" value="Unassembled WGS sequence"/>
</dbReference>
<feature type="transmembrane region" description="Helical" evidence="1">
    <location>
        <begin position="89"/>
        <end position="106"/>
    </location>
</feature>
<dbReference type="OrthoDB" id="1655249at2"/>
<protein>
    <submittedName>
        <fullName evidence="2">Uncharacterized protein</fullName>
    </submittedName>
</protein>
<keyword evidence="1" id="KW-1133">Transmembrane helix</keyword>
<organism evidence="2 3">
    <name type="scientific">Clostridium frigidicarnis</name>
    <dbReference type="NCBI Taxonomy" id="84698"/>
    <lineage>
        <taxon>Bacteria</taxon>
        <taxon>Bacillati</taxon>
        <taxon>Bacillota</taxon>
        <taxon>Clostridia</taxon>
        <taxon>Eubacteriales</taxon>
        <taxon>Clostridiaceae</taxon>
        <taxon>Clostridium</taxon>
    </lineage>
</organism>
<keyword evidence="1" id="KW-0812">Transmembrane</keyword>